<dbReference type="GO" id="GO:0046872">
    <property type="term" value="F:metal ion binding"/>
    <property type="evidence" value="ECO:0007669"/>
    <property type="project" value="UniProtKB-KW"/>
</dbReference>
<dbReference type="InterPro" id="IPR025997">
    <property type="entry name" value="SBP_2_dom"/>
</dbReference>
<evidence type="ECO:0000256" key="5">
    <source>
        <dbReference type="ARBA" id="ARBA00034344"/>
    </source>
</evidence>
<dbReference type="PANTHER" id="PTHR30036">
    <property type="entry name" value="D-XYLOSE-BINDING PERIPLASMIC PROTEIN"/>
    <property type="match status" value="1"/>
</dbReference>
<sequence>MKVLRQTIKSILVMLLIFLLIITTEIQTFSSPISRRTINVGVILFSLDNSIAAQFKKEFDNLQNEYPVKVSVLNPQNNVSVQDEMLDSLLKNNIDLIIAIPASTKEDAVRNFIERVRPYNTPLVMFNIPPDVVKNISKDYARAAFAIPASDKTGEMQGEIVRDLWNNKSIIDKNDDNILQYVLVRGPKEDVTADKRTQGVTSILESSGIKTELLQSFATNWTEAVAKSYIENIFLTYGNKIEAIIANDDDLAVGAVKGLQKYGYNTGSKSKYIPVFGLSGTPEAINLIDKGLMSGTIIVDLKKVAQDLYAIGNNLINNANPTENTNLKSEGGVIIIGTNPRKYIIKK</sequence>
<evidence type="ECO:0000256" key="3">
    <source>
        <dbReference type="ARBA" id="ARBA00022837"/>
    </source>
</evidence>
<dbReference type="eggNOG" id="COG1879">
    <property type="taxonomic scope" value="Bacteria"/>
</dbReference>
<evidence type="ECO:0000256" key="4">
    <source>
        <dbReference type="ARBA" id="ARBA00034323"/>
    </source>
</evidence>
<dbReference type="Proteomes" id="UP000002730">
    <property type="component" value="Chromosome"/>
</dbReference>
<dbReference type="AlphaFoldDB" id="D9SNU1"/>
<dbReference type="HOGENOM" id="CLU_037628_3_1_9"/>
<dbReference type="InterPro" id="IPR050555">
    <property type="entry name" value="Bact_Solute-Bind_Prot2"/>
</dbReference>
<dbReference type="STRING" id="573061.Clocel_0175"/>
<name>D9SNU1_CLOC7</name>
<evidence type="ECO:0000313" key="8">
    <source>
        <dbReference type="Proteomes" id="UP000002730"/>
    </source>
</evidence>
<evidence type="ECO:0000259" key="6">
    <source>
        <dbReference type="Pfam" id="PF13407"/>
    </source>
</evidence>
<keyword evidence="3" id="KW-0106">Calcium</keyword>
<dbReference type="Pfam" id="PF13407">
    <property type="entry name" value="Peripla_BP_4"/>
    <property type="match status" value="1"/>
</dbReference>
<dbReference type="EMBL" id="CP002160">
    <property type="protein sequence ID" value="ADL49962.1"/>
    <property type="molecule type" value="Genomic_DNA"/>
</dbReference>
<organism evidence="7 8">
    <name type="scientific">Clostridium cellulovorans (strain ATCC 35296 / DSM 3052 / OCM 3 / 743B)</name>
    <dbReference type="NCBI Taxonomy" id="573061"/>
    <lineage>
        <taxon>Bacteria</taxon>
        <taxon>Bacillati</taxon>
        <taxon>Bacillota</taxon>
        <taxon>Clostridia</taxon>
        <taxon>Eubacteriales</taxon>
        <taxon>Clostridiaceae</taxon>
        <taxon>Clostridium</taxon>
    </lineage>
</organism>
<dbReference type="GO" id="GO:0030246">
    <property type="term" value="F:carbohydrate binding"/>
    <property type="evidence" value="ECO:0007669"/>
    <property type="project" value="InterPro"/>
</dbReference>
<evidence type="ECO:0000256" key="2">
    <source>
        <dbReference type="ARBA" id="ARBA00022723"/>
    </source>
</evidence>
<dbReference type="InterPro" id="IPR044085">
    <property type="entry name" value="MglB-like_PBP1"/>
</dbReference>
<accession>D9SNU1</accession>
<dbReference type="OrthoDB" id="9769193at2"/>
<comment type="subunit">
    <text evidence="4">The ABC transporter complex is composed of one ATP-binding protein (MglA), two transmembrane proteins (MglC) and a solute-binding protein (MglB).</text>
</comment>
<protein>
    <recommendedName>
        <fullName evidence="5">D-galactose/methyl-galactoside binding periplasmic protein MglB</fullName>
    </recommendedName>
</protein>
<comment type="subcellular location">
    <subcellularLocation>
        <location evidence="1">Cell envelope</location>
    </subcellularLocation>
</comment>
<keyword evidence="2" id="KW-0479">Metal-binding</keyword>
<dbReference type="CDD" id="cd01539">
    <property type="entry name" value="PBP1_GGBP"/>
    <property type="match status" value="1"/>
</dbReference>
<dbReference type="KEGG" id="ccb:Clocel_0175"/>
<dbReference type="Gene3D" id="3.40.50.2300">
    <property type="match status" value="2"/>
</dbReference>
<reference evidence="7 8" key="1">
    <citation type="submission" date="2010-08" db="EMBL/GenBank/DDBJ databases">
        <title>Complete sequence of Clostridium cellulovorans 743B.</title>
        <authorList>
            <consortium name="US DOE Joint Genome Institute"/>
            <person name="Lucas S."/>
            <person name="Copeland A."/>
            <person name="Lapidus A."/>
            <person name="Cheng J.-F."/>
            <person name="Bruce D."/>
            <person name="Goodwin L."/>
            <person name="Pitluck S."/>
            <person name="Chertkov O."/>
            <person name="Detter J.C."/>
            <person name="Han C."/>
            <person name="Tapia R."/>
            <person name="Land M."/>
            <person name="Hauser L."/>
            <person name="Chang Y.-J."/>
            <person name="Jeffries C."/>
            <person name="Kyrpides N."/>
            <person name="Ivanova N."/>
            <person name="Mikhailova N."/>
            <person name="Hemme C.L."/>
            <person name="Woyke T."/>
        </authorList>
    </citation>
    <scope>NUCLEOTIDE SEQUENCE [LARGE SCALE GENOMIC DNA]</scope>
    <source>
        <strain evidence="8">ATCC 35296 / DSM 3052 / OCM 3 / 743B</strain>
    </source>
</reference>
<dbReference type="GO" id="GO:0030288">
    <property type="term" value="C:outer membrane-bounded periplasmic space"/>
    <property type="evidence" value="ECO:0007669"/>
    <property type="project" value="TreeGrafter"/>
</dbReference>
<gene>
    <name evidence="7" type="ordered locus">Clocel_0175</name>
</gene>
<feature type="domain" description="Periplasmic binding protein" evidence="6">
    <location>
        <begin position="40"/>
        <end position="317"/>
    </location>
</feature>
<dbReference type="InterPro" id="IPR028082">
    <property type="entry name" value="Peripla_BP_I"/>
</dbReference>
<evidence type="ECO:0000313" key="7">
    <source>
        <dbReference type="EMBL" id="ADL49962.1"/>
    </source>
</evidence>
<dbReference type="SUPFAM" id="SSF53822">
    <property type="entry name" value="Periplasmic binding protein-like I"/>
    <property type="match status" value="1"/>
</dbReference>
<keyword evidence="8" id="KW-1185">Reference proteome</keyword>
<proteinExistence type="predicted"/>
<dbReference type="RefSeq" id="WP_010075279.1">
    <property type="nucleotide sequence ID" value="NC_014393.1"/>
</dbReference>
<evidence type="ECO:0000256" key="1">
    <source>
        <dbReference type="ARBA" id="ARBA00004196"/>
    </source>
</evidence>